<reference evidence="8" key="1">
    <citation type="submission" date="2018-10" db="EMBL/GenBank/DDBJ databases">
        <title>Transcriptome assembly of Aceria tosichella (Wheat curl mite) Type 2.</title>
        <authorList>
            <person name="Scully E.D."/>
            <person name="Geib S.M."/>
            <person name="Palmer N.A."/>
            <person name="Gupta A.K."/>
            <person name="Sarath G."/>
            <person name="Tatineni S."/>
        </authorList>
    </citation>
    <scope>NUCLEOTIDE SEQUENCE</scope>
    <source>
        <strain evidence="8">LincolnNE</strain>
    </source>
</reference>
<dbReference type="NCBIfam" id="TIGR00329">
    <property type="entry name" value="gcp_kae1"/>
    <property type="match status" value="1"/>
</dbReference>
<evidence type="ECO:0000256" key="3">
    <source>
        <dbReference type="ARBA" id="ARBA00022694"/>
    </source>
</evidence>
<keyword evidence="2" id="KW-0808">Transferase</keyword>
<evidence type="ECO:0000256" key="4">
    <source>
        <dbReference type="ARBA" id="ARBA00022723"/>
    </source>
</evidence>
<comment type="catalytic activity">
    <reaction evidence="6">
        <text>L-threonylcarbamoyladenylate + adenosine(37) in tRNA = N(6)-L-threonylcarbamoyladenosine(37) in tRNA + AMP + H(+)</text>
        <dbReference type="Rhea" id="RHEA:37059"/>
        <dbReference type="Rhea" id="RHEA-COMP:10162"/>
        <dbReference type="Rhea" id="RHEA-COMP:10163"/>
        <dbReference type="ChEBI" id="CHEBI:15378"/>
        <dbReference type="ChEBI" id="CHEBI:73682"/>
        <dbReference type="ChEBI" id="CHEBI:74411"/>
        <dbReference type="ChEBI" id="CHEBI:74418"/>
        <dbReference type="ChEBI" id="CHEBI:456215"/>
        <dbReference type="EC" id="2.3.1.234"/>
    </reaction>
</comment>
<dbReference type="AlphaFoldDB" id="A0A6G1S620"/>
<gene>
    <name evidence="8" type="primary">Osgepl1_1</name>
    <name evidence="9" type="synonym">Osgepl1_0</name>
    <name evidence="8" type="ORF">g.1320</name>
    <name evidence="9" type="ORF">g.1321</name>
</gene>
<dbReference type="Pfam" id="PF00814">
    <property type="entry name" value="TsaD"/>
    <property type="match status" value="1"/>
</dbReference>
<evidence type="ECO:0000256" key="5">
    <source>
        <dbReference type="ARBA" id="ARBA00023315"/>
    </source>
</evidence>
<dbReference type="PANTHER" id="PTHR11735:SF6">
    <property type="entry name" value="TRNA N6-ADENOSINE THREONYLCARBAMOYLTRANSFERASE, MITOCHONDRIAL"/>
    <property type="match status" value="1"/>
</dbReference>
<dbReference type="EC" id="2.3.1.234" evidence="1"/>
<name>A0A6G1S620_9ACAR</name>
<dbReference type="InterPro" id="IPR017861">
    <property type="entry name" value="KAE1/TsaD"/>
</dbReference>
<dbReference type="CDD" id="cd24134">
    <property type="entry name" value="ASKHA_NBD_OSGEPL1_QRI7_euk"/>
    <property type="match status" value="1"/>
</dbReference>
<dbReference type="EMBL" id="GGYP01001448">
    <property type="protein sequence ID" value="MDE46219.1"/>
    <property type="molecule type" value="Transcribed_RNA"/>
</dbReference>
<dbReference type="GO" id="GO:0046872">
    <property type="term" value="F:metal ion binding"/>
    <property type="evidence" value="ECO:0007669"/>
    <property type="project" value="UniProtKB-KW"/>
</dbReference>
<keyword evidence="5" id="KW-0012">Acyltransferase</keyword>
<dbReference type="InterPro" id="IPR043129">
    <property type="entry name" value="ATPase_NBD"/>
</dbReference>
<dbReference type="PRINTS" id="PR00789">
    <property type="entry name" value="OSIALOPTASE"/>
</dbReference>
<sequence>MSTSPHGIHVLGIETSCDDTGVAILRQDGNILSNCIHSQLQQHINHGGIIPMVAKEYHYENIDHVAKRAFTESGLKSVGQDIRAIAVTTRPGLDFSLQVGLNYARQLAKKYSKPLIPIHHMQAHALMPLLENRSIKFPFLALLISGGHCLLSICERYNKFHTLGTSWDGAPGELLDKIARRIRIKNLGEPYDRLSGGAAIEMMSRRPGADRFKYFNSCRSVPMTHRAGCNFSFSGYWGNFDKIAPVIDDLWRSDRELLLDELGHLCGSIQRVIFVQLFRKLQRAMMYYRMHWRHNNPTAFRHSESDPTHHLGFGIRDFESESDHLDVVISGGVAANSYMIESLRSACSSDIDPGISVYSPSKKLCSDNGLMIAWNGMLRLMDTMEERNISAVSNEDPIDYSIIECPSKMDLVKTMAKCDIGHDITKLIEDADFRLPKTLNSELKLNG</sequence>
<feature type="domain" description="Gcp-like" evidence="7">
    <location>
        <begin position="30"/>
        <end position="374"/>
    </location>
</feature>
<accession>A0A6G1S620</accession>
<dbReference type="GO" id="GO:0008033">
    <property type="term" value="P:tRNA processing"/>
    <property type="evidence" value="ECO:0007669"/>
    <property type="project" value="UniProtKB-KW"/>
</dbReference>
<dbReference type="GO" id="GO:0061711">
    <property type="term" value="F:tRNA N(6)-L-threonylcarbamoyladenine synthase activity"/>
    <property type="evidence" value="ECO:0007669"/>
    <property type="project" value="UniProtKB-EC"/>
</dbReference>
<protein>
    <recommendedName>
        <fullName evidence="1">N(6)-L-threonylcarbamoyladenine synthase</fullName>
        <ecNumber evidence="1">2.3.1.234</ecNumber>
    </recommendedName>
</protein>
<evidence type="ECO:0000256" key="1">
    <source>
        <dbReference type="ARBA" id="ARBA00012156"/>
    </source>
</evidence>
<dbReference type="SUPFAM" id="SSF53067">
    <property type="entry name" value="Actin-like ATPase domain"/>
    <property type="match status" value="1"/>
</dbReference>
<proteinExistence type="predicted"/>
<dbReference type="GO" id="GO:0005739">
    <property type="term" value="C:mitochondrion"/>
    <property type="evidence" value="ECO:0007669"/>
    <property type="project" value="TreeGrafter"/>
</dbReference>
<dbReference type="EMBL" id="GGYP01001038">
    <property type="protein sequence ID" value="MDE45809.1"/>
    <property type="molecule type" value="Transcribed_RNA"/>
</dbReference>
<dbReference type="InterPro" id="IPR000905">
    <property type="entry name" value="Gcp-like_dom"/>
</dbReference>
<dbReference type="PANTHER" id="PTHR11735">
    <property type="entry name" value="TRNA N6-ADENOSINE THREONYLCARBAMOYLTRANSFERASE"/>
    <property type="match status" value="1"/>
</dbReference>
<keyword evidence="3" id="KW-0819">tRNA processing</keyword>
<dbReference type="FunFam" id="3.30.420.40:FF:000012">
    <property type="entry name" value="tRNA N6-adenosine threonylcarbamoyltransferase"/>
    <property type="match status" value="1"/>
</dbReference>
<dbReference type="Gene3D" id="3.30.420.40">
    <property type="match status" value="2"/>
</dbReference>
<evidence type="ECO:0000256" key="6">
    <source>
        <dbReference type="ARBA" id="ARBA00048117"/>
    </source>
</evidence>
<keyword evidence="4" id="KW-0479">Metal-binding</keyword>
<evidence type="ECO:0000313" key="9">
    <source>
        <dbReference type="EMBL" id="MDE46219.1"/>
    </source>
</evidence>
<evidence type="ECO:0000259" key="7">
    <source>
        <dbReference type="Pfam" id="PF00814"/>
    </source>
</evidence>
<evidence type="ECO:0000313" key="8">
    <source>
        <dbReference type="EMBL" id="MDE45809.1"/>
    </source>
</evidence>
<organism evidence="8">
    <name type="scientific">Aceria tosichella</name>
    <name type="common">wheat curl mite</name>
    <dbReference type="NCBI Taxonomy" id="561515"/>
    <lineage>
        <taxon>Eukaryota</taxon>
        <taxon>Metazoa</taxon>
        <taxon>Ecdysozoa</taxon>
        <taxon>Arthropoda</taxon>
        <taxon>Chelicerata</taxon>
        <taxon>Arachnida</taxon>
        <taxon>Acari</taxon>
        <taxon>Acariformes</taxon>
        <taxon>Trombidiformes</taxon>
        <taxon>Prostigmata</taxon>
        <taxon>Eupodina</taxon>
        <taxon>Eriophyoidea</taxon>
        <taxon>Eriophyidae</taxon>
        <taxon>Eriophyinae</taxon>
        <taxon>Aceriini</taxon>
        <taxon>Aceria</taxon>
    </lineage>
</organism>
<evidence type="ECO:0000256" key="2">
    <source>
        <dbReference type="ARBA" id="ARBA00022679"/>
    </source>
</evidence>